<evidence type="ECO:0000313" key="2">
    <source>
        <dbReference type="Proteomes" id="UP000095247"/>
    </source>
</evidence>
<dbReference type="AlphaFoldDB" id="A0A1E5NCC2"/>
<sequence length="632" mass="74389">MDKKLIENIDSKVLRYKNILAIPSIHSRVYFSLAVREAFEKFNPDIVAIEHPANFADSLREAVSRLPFVSLIIREIENEAVYIPIDPSDSIIEAVRLAIDEEIPFFPIDKDITSINSNSHYLMPDDYVMKNIGLEKFYTEVKNNYIFHKDEADEEREIFMAKNLHELSKKYNKILLVIGMSHWENIVSILKKLDDEKLDSKAKEEIINKKFSEDDEEYIYSEPKIYNVHKESLNKMLGEFPFTTYMYELYRNGELENFDKINIIETIFKEAKMRYKLPISLLQQKNMMKYLRNLCLLDNYIIPDYIDMLTAAKCMINNDYALEVMEGMEYYPHYTEEDENYPTIKLNRDPSTNGMEGMLKDKKIKLHKYDNVWKTSFKKVNVTTRPSEKYEGEWEDVWNKRTNLLSHVPEDILMEKHMNILRDKIRNMLTEDKAKIEPFTVSIKDGIDMRETIRNYYKNEIYVKEIPKIKGNIGHMVVIFDDEHDEDYDWNIVWYSEAHDDSDLILYSTEPGNTLVGPGISKCYFGGYASLMPPQAPHDVWRIYPQLKKEGIVRNYADLLLYTAIIYSVDKYLGYVAPTPPSNILKEFAKKNSVEVVYVPLTTFSSETLRKLRHFHVLGNKRLRKIADDYII</sequence>
<reference evidence="1 2" key="1">
    <citation type="submission" date="2016-08" db="EMBL/GenBank/DDBJ databases">
        <title>Characterization and recognition of Brachyspira hampsonii sp. nov., a novel intestinal spirochete that is pathogenic to pigs.</title>
        <authorList>
            <person name="Mirajkar N."/>
            <person name="La T."/>
            <person name="Phillips N."/>
            <person name="Hampson D."/>
            <person name="Gebhart C."/>
        </authorList>
    </citation>
    <scope>NUCLEOTIDE SEQUENCE [LARGE SCALE GENOMIC DNA]</scope>
    <source>
        <strain evidence="1 2">P280/1</strain>
    </source>
</reference>
<evidence type="ECO:0000313" key="1">
    <source>
        <dbReference type="EMBL" id="OEJ13783.1"/>
    </source>
</evidence>
<dbReference type="EMBL" id="MDCO01000012">
    <property type="protein sequence ID" value="OEJ13783.1"/>
    <property type="molecule type" value="Genomic_DNA"/>
</dbReference>
<protein>
    <submittedName>
        <fullName evidence="1">Conjugal transfer protein TraB</fullName>
    </submittedName>
</protein>
<name>A0A1E5NCC2_9SPIR</name>
<organism evidence="1 2">
    <name type="scientific">Brachyspira hampsonii</name>
    <dbReference type="NCBI Taxonomy" id="1287055"/>
    <lineage>
        <taxon>Bacteria</taxon>
        <taxon>Pseudomonadati</taxon>
        <taxon>Spirochaetota</taxon>
        <taxon>Spirochaetia</taxon>
        <taxon>Brachyspirales</taxon>
        <taxon>Brachyspiraceae</taxon>
        <taxon>Brachyspira</taxon>
    </lineage>
</organism>
<dbReference type="RefSeq" id="WP_069727088.1">
    <property type="nucleotide sequence ID" value="NZ_MDCO01000012.1"/>
</dbReference>
<proteinExistence type="predicted"/>
<dbReference type="Proteomes" id="UP000095247">
    <property type="component" value="Unassembled WGS sequence"/>
</dbReference>
<accession>A0A1E5NCC2</accession>
<gene>
    <name evidence="1" type="ORF">BFL38_03275</name>
</gene>
<comment type="caution">
    <text evidence="1">The sequence shown here is derived from an EMBL/GenBank/DDBJ whole genome shotgun (WGS) entry which is preliminary data.</text>
</comment>